<dbReference type="Pfam" id="PF01869">
    <property type="entry name" value="BcrAD_BadFG"/>
    <property type="match status" value="1"/>
</dbReference>
<organism evidence="2 3">
    <name type="scientific">Schumannella luteola</name>
    <dbReference type="NCBI Taxonomy" id="472059"/>
    <lineage>
        <taxon>Bacteria</taxon>
        <taxon>Bacillati</taxon>
        <taxon>Actinomycetota</taxon>
        <taxon>Actinomycetes</taxon>
        <taxon>Micrococcales</taxon>
        <taxon>Microbacteriaceae</taxon>
        <taxon>Schumannella</taxon>
    </lineage>
</organism>
<feature type="domain" description="ATPase BadF/BadG/BcrA/BcrD type" evidence="1">
    <location>
        <begin position="5"/>
        <end position="304"/>
    </location>
</feature>
<protein>
    <submittedName>
        <fullName evidence="2">N-acetylglucosamine kinase-like BadF-type ATPase</fullName>
    </submittedName>
</protein>
<name>A0A852YK17_9MICO</name>
<dbReference type="GO" id="GO:0016301">
    <property type="term" value="F:kinase activity"/>
    <property type="evidence" value="ECO:0007669"/>
    <property type="project" value="UniProtKB-KW"/>
</dbReference>
<dbReference type="PANTHER" id="PTHR43190">
    <property type="entry name" value="N-ACETYL-D-GLUCOSAMINE KINASE"/>
    <property type="match status" value="1"/>
</dbReference>
<proteinExistence type="predicted"/>
<evidence type="ECO:0000313" key="2">
    <source>
        <dbReference type="EMBL" id="NYG97545.1"/>
    </source>
</evidence>
<dbReference type="Proteomes" id="UP000553888">
    <property type="component" value="Unassembled WGS sequence"/>
</dbReference>
<dbReference type="RefSeq" id="WP_179564289.1">
    <property type="nucleotide sequence ID" value="NZ_JACBZY010000001.1"/>
</dbReference>
<dbReference type="EMBL" id="JACBZY010000001">
    <property type="protein sequence ID" value="NYG97545.1"/>
    <property type="molecule type" value="Genomic_DNA"/>
</dbReference>
<evidence type="ECO:0000313" key="3">
    <source>
        <dbReference type="Proteomes" id="UP000553888"/>
    </source>
</evidence>
<dbReference type="Gene3D" id="3.30.420.40">
    <property type="match status" value="2"/>
</dbReference>
<sequence length="315" mass="32662">MARYLGIDGGGTKTAFLLIDENGATLAESRQRTSYYFGSERGIDLVGDVLAEGLADITAQSGIVAADLDFVFYAIPGYGEASADVPVLDAIPRRILGHDRVRSGNDMISGWAGSLGGADGINVVAGTGSIAYGERAGRGHRVGGWSELFGDEGSAYWIATRALGAFSRMADGRLPRGPLHELMRERLGVTDDLDAIGVVVDDWSAERGRIADLSKVATAAADAGDAAALRILHDAQGELVALVTATRVGLEAPDDETIAVSYSGGVFSAPGFLDGFAQQLAATGVPFDLRAPLHDPSVGAALYARKLGLAAAQRG</sequence>
<accession>A0A852YK17</accession>
<dbReference type="AlphaFoldDB" id="A0A852YK17"/>
<dbReference type="InterPro" id="IPR002731">
    <property type="entry name" value="ATPase_BadF"/>
</dbReference>
<dbReference type="SUPFAM" id="SSF53067">
    <property type="entry name" value="Actin-like ATPase domain"/>
    <property type="match status" value="2"/>
</dbReference>
<evidence type="ECO:0000259" key="1">
    <source>
        <dbReference type="Pfam" id="PF01869"/>
    </source>
</evidence>
<keyword evidence="2" id="KW-0808">Transferase</keyword>
<dbReference type="InterPro" id="IPR052519">
    <property type="entry name" value="Euk-type_GlcNAc_Kinase"/>
</dbReference>
<gene>
    <name evidence="2" type="ORF">BJ979_000171</name>
</gene>
<reference evidence="2 3" key="1">
    <citation type="submission" date="2020-07" db="EMBL/GenBank/DDBJ databases">
        <title>Sequencing the genomes of 1000 actinobacteria strains.</title>
        <authorList>
            <person name="Klenk H.-P."/>
        </authorList>
    </citation>
    <scope>NUCLEOTIDE SEQUENCE [LARGE SCALE GENOMIC DNA]</scope>
    <source>
        <strain evidence="2 3">DSM 23141</strain>
    </source>
</reference>
<dbReference type="CDD" id="cd24007">
    <property type="entry name" value="ASKHA_NBD_eukNAGK-like"/>
    <property type="match status" value="1"/>
</dbReference>
<dbReference type="PANTHER" id="PTHR43190:SF3">
    <property type="entry name" value="N-ACETYL-D-GLUCOSAMINE KINASE"/>
    <property type="match status" value="1"/>
</dbReference>
<comment type="caution">
    <text evidence="2">The sequence shown here is derived from an EMBL/GenBank/DDBJ whole genome shotgun (WGS) entry which is preliminary data.</text>
</comment>
<keyword evidence="3" id="KW-1185">Reference proteome</keyword>
<keyword evidence="2" id="KW-0418">Kinase</keyword>
<dbReference type="InterPro" id="IPR043129">
    <property type="entry name" value="ATPase_NBD"/>
</dbReference>